<keyword evidence="8" id="KW-0675">Receptor</keyword>
<evidence type="ECO:0000256" key="7">
    <source>
        <dbReference type="ARBA" id="ARBA00023136"/>
    </source>
</evidence>
<proteinExistence type="inferred from homology"/>
<evidence type="ECO:0000256" key="8">
    <source>
        <dbReference type="ARBA" id="ARBA00023170"/>
    </source>
</evidence>
<dbReference type="Pfam" id="PF02076">
    <property type="entry name" value="STE3"/>
    <property type="match status" value="1"/>
</dbReference>
<keyword evidence="13" id="KW-1185">Reference proteome</keyword>
<dbReference type="GeneID" id="13884557"/>
<dbReference type="RefSeq" id="XP_003958201.1">
    <property type="nucleotide sequence ID" value="XM_003958152.1"/>
</dbReference>
<protein>
    <submittedName>
        <fullName evidence="12">Uncharacterized protein</fullName>
    </submittedName>
</protein>
<dbReference type="EMBL" id="HE650827">
    <property type="protein sequence ID" value="CCF59066.1"/>
    <property type="molecule type" value="Genomic_DNA"/>
</dbReference>
<evidence type="ECO:0000313" key="13">
    <source>
        <dbReference type="Proteomes" id="UP000005220"/>
    </source>
</evidence>
<evidence type="ECO:0000256" key="2">
    <source>
        <dbReference type="ARBA" id="ARBA00011085"/>
    </source>
</evidence>
<evidence type="ECO:0000313" key="12">
    <source>
        <dbReference type="EMBL" id="CCF59066.1"/>
    </source>
</evidence>
<evidence type="ECO:0000256" key="9">
    <source>
        <dbReference type="ARBA" id="ARBA00023224"/>
    </source>
</evidence>
<dbReference type="HOGENOM" id="CLU_027592_4_0_1"/>
<keyword evidence="3" id="KW-0589">Pheromone response</keyword>
<feature type="region of interest" description="Disordered" evidence="10">
    <location>
        <begin position="427"/>
        <end position="475"/>
    </location>
</feature>
<comment type="similarity">
    <text evidence="2">Belongs to the G-protein coupled receptor 4 family.</text>
</comment>
<gene>
    <name evidence="12" type="primary">KAFR0G00330</name>
    <name evidence="12" type="ORF">KAFR_0G00330</name>
</gene>
<evidence type="ECO:0000256" key="5">
    <source>
        <dbReference type="ARBA" id="ARBA00022989"/>
    </source>
</evidence>
<dbReference type="Proteomes" id="UP000005220">
    <property type="component" value="Chromosome 7"/>
</dbReference>
<dbReference type="GO" id="GO:0000755">
    <property type="term" value="P:cytogamy"/>
    <property type="evidence" value="ECO:0007669"/>
    <property type="project" value="EnsemblFungi"/>
</dbReference>
<feature type="compositionally biased region" description="Polar residues" evidence="10">
    <location>
        <begin position="451"/>
        <end position="469"/>
    </location>
</feature>
<feature type="transmembrane region" description="Helical" evidence="11">
    <location>
        <begin position="154"/>
        <end position="184"/>
    </location>
</feature>
<name>H2AXG6_KAZAF</name>
<dbReference type="GO" id="GO:0000750">
    <property type="term" value="P:pheromone-dependent signal transduction involved in conjugation with cellular fusion"/>
    <property type="evidence" value="ECO:0007669"/>
    <property type="project" value="EnsemblFungi"/>
</dbReference>
<dbReference type="PANTHER" id="PTHR28097">
    <property type="entry name" value="PHEROMONE A FACTOR RECEPTOR"/>
    <property type="match status" value="1"/>
</dbReference>
<dbReference type="InterPro" id="IPR001499">
    <property type="entry name" value="GPCR_STE3"/>
</dbReference>
<feature type="transmembrane region" description="Helical" evidence="11">
    <location>
        <begin position="209"/>
        <end position="229"/>
    </location>
</feature>
<dbReference type="OrthoDB" id="2874149at2759"/>
<dbReference type="eggNOG" id="ENOG502S44N">
    <property type="taxonomic scope" value="Eukaryota"/>
</dbReference>
<feature type="transmembrane region" description="Helical" evidence="11">
    <location>
        <begin position="31"/>
        <end position="53"/>
    </location>
</feature>
<keyword evidence="6" id="KW-0297">G-protein coupled receptor</keyword>
<dbReference type="PRINTS" id="PR00899">
    <property type="entry name" value="GPCRSTE3"/>
</dbReference>
<dbReference type="GO" id="GO:0005886">
    <property type="term" value="C:plasma membrane"/>
    <property type="evidence" value="ECO:0007669"/>
    <property type="project" value="EnsemblFungi"/>
</dbReference>
<keyword evidence="4 11" id="KW-0812">Transmembrane</keyword>
<dbReference type="PANTHER" id="PTHR28097:SF1">
    <property type="entry name" value="PHEROMONE A FACTOR RECEPTOR"/>
    <property type="match status" value="1"/>
</dbReference>
<feature type="transmembrane region" description="Helical" evidence="11">
    <location>
        <begin position="113"/>
        <end position="134"/>
    </location>
</feature>
<reference evidence="12 13" key="1">
    <citation type="journal article" date="2011" name="Proc. Natl. Acad. Sci. U.S.A.">
        <title>Evolutionary erosion of yeast sex chromosomes by mating-type switching accidents.</title>
        <authorList>
            <person name="Gordon J.L."/>
            <person name="Armisen D."/>
            <person name="Proux-Wera E."/>
            <person name="Oheigeartaigh S.S."/>
            <person name="Byrne K.P."/>
            <person name="Wolfe K.H."/>
        </authorList>
    </citation>
    <scope>NUCLEOTIDE SEQUENCE [LARGE SCALE GENOMIC DNA]</scope>
    <source>
        <strain evidence="13">ATCC 22294 / BCRC 22015 / CBS 2517 / CECT 1963 / NBRC 1671 / NRRL Y-8276</strain>
    </source>
</reference>
<accession>H2AXG6</accession>
<feature type="compositionally biased region" description="Basic and acidic residues" evidence="10">
    <location>
        <begin position="434"/>
        <end position="448"/>
    </location>
</feature>
<evidence type="ECO:0000256" key="4">
    <source>
        <dbReference type="ARBA" id="ARBA00022692"/>
    </source>
</evidence>
<feature type="transmembrane region" description="Helical" evidence="11">
    <location>
        <begin position="73"/>
        <end position="92"/>
    </location>
</feature>
<dbReference type="GO" id="GO:0005775">
    <property type="term" value="C:vacuolar lumen"/>
    <property type="evidence" value="ECO:0007669"/>
    <property type="project" value="EnsemblFungi"/>
</dbReference>
<evidence type="ECO:0000256" key="11">
    <source>
        <dbReference type="SAM" id="Phobius"/>
    </source>
</evidence>
<keyword evidence="5 11" id="KW-1133">Transmembrane helix</keyword>
<evidence type="ECO:0000256" key="6">
    <source>
        <dbReference type="ARBA" id="ARBA00023040"/>
    </source>
</evidence>
<feature type="transmembrane region" description="Helical" evidence="11">
    <location>
        <begin position="265"/>
        <end position="286"/>
    </location>
</feature>
<dbReference type="CDD" id="cd14966">
    <property type="entry name" value="7tmD_STE3"/>
    <property type="match status" value="1"/>
</dbReference>
<dbReference type="KEGG" id="kaf:KAFR_0G00330"/>
<dbReference type="InParanoid" id="H2AXG6"/>
<evidence type="ECO:0000256" key="10">
    <source>
        <dbReference type="SAM" id="MobiDB-lite"/>
    </source>
</evidence>
<keyword evidence="7 11" id="KW-0472">Membrane</keyword>
<keyword evidence="9" id="KW-0807">Transducer</keyword>
<dbReference type="STRING" id="1071382.H2AXG6"/>
<dbReference type="GO" id="GO:0004933">
    <property type="term" value="F:mating-type a-factor pheromone receptor activity"/>
    <property type="evidence" value="ECO:0007669"/>
    <property type="project" value="EnsemblFungi"/>
</dbReference>
<comment type="subcellular location">
    <subcellularLocation>
        <location evidence="1">Membrane</location>
        <topology evidence="1">Multi-pass membrane protein</topology>
    </subcellularLocation>
</comment>
<organism evidence="12 13">
    <name type="scientific">Kazachstania africana (strain ATCC 22294 / BCRC 22015 / CBS 2517 / CECT 1963 / NBRC 1671 / NRRL Y-8276)</name>
    <name type="common">Yeast</name>
    <name type="synonym">Kluyveromyces africanus</name>
    <dbReference type="NCBI Taxonomy" id="1071382"/>
    <lineage>
        <taxon>Eukaryota</taxon>
        <taxon>Fungi</taxon>
        <taxon>Dikarya</taxon>
        <taxon>Ascomycota</taxon>
        <taxon>Saccharomycotina</taxon>
        <taxon>Saccharomycetes</taxon>
        <taxon>Saccharomycetales</taxon>
        <taxon>Saccharomycetaceae</taxon>
        <taxon>Kazachstania</taxon>
    </lineage>
</organism>
<feature type="transmembrane region" description="Helical" evidence="11">
    <location>
        <begin position="6"/>
        <end position="24"/>
    </location>
</feature>
<dbReference type="FunCoup" id="H2AXG6">
    <property type="interactions" value="141"/>
</dbReference>
<dbReference type="AlphaFoldDB" id="H2AXG6"/>
<evidence type="ECO:0000256" key="1">
    <source>
        <dbReference type="ARBA" id="ARBA00004141"/>
    </source>
</evidence>
<sequence length="475" mass="53986">MSYESTVIGLCSLAVLTLIPPFAWHTQTRNVPALILISWLLLMDITCLINAAIWSGDDFYTRWEGKGYCDIVIKLQVGANIGISCAVANIVYNLHTILKADRVLPDFKSWKKIGVDLSISLSTPIVAMALSYFLQVYRFGIAKYNGCQNLMTATWLTIVLYTMWMLIWSTIGTVYAILVLIVFYRKRKDVRDILHCTNSGLNFVRFSRLLTFCFLIILVMFPFSIYSFVSDLKQVNGSYSFSETHSGALWNLVLFFDPGKPLYDIWLYVLMSYLVFLIFGLGSDALDMYAKFIRFIRLGFILDFGEGFIEERKKGRVGQLFGYSTDGTDFQNMFTSSDEDNYKNTNDFNSSIATPTSNRDIYVDYRIPTAGWREEKRRNKNYHGDLNNFHSDDLTEEVALDSNYLPYLANKSNLDDIISLDGFSSMTVGSTQGRSEESKSEINYKTEEFGTPSTAGKYVTSTKEVSLLSSEDEAD</sequence>
<evidence type="ECO:0000256" key="3">
    <source>
        <dbReference type="ARBA" id="ARBA00022507"/>
    </source>
</evidence>